<evidence type="ECO:0000313" key="3">
    <source>
        <dbReference type="Proteomes" id="UP000699462"/>
    </source>
</evidence>
<accession>A0A8T0DUQ2</accession>
<comment type="caution">
    <text evidence="2">The sequence shown here is derived from an EMBL/GenBank/DDBJ whole genome shotgun (WGS) entry which is preliminary data.</text>
</comment>
<gene>
    <name evidence="2" type="ORF">P879_02360</name>
</gene>
<proteinExistence type="predicted"/>
<name>A0A8T0DUQ2_9TREM</name>
<evidence type="ECO:0000256" key="1">
    <source>
        <dbReference type="SAM" id="MobiDB-lite"/>
    </source>
</evidence>
<keyword evidence="3" id="KW-1185">Reference proteome</keyword>
<reference evidence="2 3" key="1">
    <citation type="submission" date="2019-07" db="EMBL/GenBank/DDBJ databases">
        <title>Annotation for the trematode Paragonimus westermani.</title>
        <authorList>
            <person name="Choi Y.-J."/>
        </authorList>
    </citation>
    <scope>NUCLEOTIDE SEQUENCE [LARGE SCALE GENOMIC DNA]</scope>
    <source>
        <strain evidence="2">180907_Pwestermani</strain>
    </source>
</reference>
<evidence type="ECO:0000313" key="2">
    <source>
        <dbReference type="EMBL" id="KAF8570924.1"/>
    </source>
</evidence>
<dbReference type="AlphaFoldDB" id="A0A8T0DUQ2"/>
<dbReference type="Proteomes" id="UP000699462">
    <property type="component" value="Unassembled WGS sequence"/>
</dbReference>
<sequence>MNHIRQRDPNICDKPEDISELPLDILLDTFELPTHTTENNTEENVAQENPTIETLHSRRTRAPIKRLNVDPSKKSYE</sequence>
<feature type="compositionally biased region" description="Basic and acidic residues" evidence="1">
    <location>
        <begin position="67"/>
        <end position="77"/>
    </location>
</feature>
<protein>
    <submittedName>
        <fullName evidence="2">Uncharacterized protein</fullName>
    </submittedName>
</protein>
<dbReference type="EMBL" id="JTDF01000816">
    <property type="protein sequence ID" value="KAF8570924.1"/>
    <property type="molecule type" value="Genomic_DNA"/>
</dbReference>
<feature type="region of interest" description="Disordered" evidence="1">
    <location>
        <begin position="35"/>
        <end position="77"/>
    </location>
</feature>
<organism evidence="2 3">
    <name type="scientific">Paragonimus westermani</name>
    <dbReference type="NCBI Taxonomy" id="34504"/>
    <lineage>
        <taxon>Eukaryota</taxon>
        <taxon>Metazoa</taxon>
        <taxon>Spiralia</taxon>
        <taxon>Lophotrochozoa</taxon>
        <taxon>Platyhelminthes</taxon>
        <taxon>Trematoda</taxon>
        <taxon>Digenea</taxon>
        <taxon>Plagiorchiida</taxon>
        <taxon>Troglotremata</taxon>
        <taxon>Troglotrematidae</taxon>
        <taxon>Paragonimus</taxon>
    </lineage>
</organism>